<comment type="caution">
    <text evidence="1">The sequence shown here is derived from an EMBL/GenBank/DDBJ whole genome shotgun (WGS) entry which is preliminary data.</text>
</comment>
<evidence type="ECO:0000313" key="2">
    <source>
        <dbReference type="Proteomes" id="UP000229612"/>
    </source>
</evidence>
<reference evidence="2" key="1">
    <citation type="submission" date="2017-09" db="EMBL/GenBank/DDBJ databases">
        <title>Depth-based differentiation of microbial function through sediment-hosted aquifers and enrichment of novel symbionts in the deep terrestrial subsurface.</title>
        <authorList>
            <person name="Probst A.J."/>
            <person name="Ladd B."/>
            <person name="Jarett J.K."/>
            <person name="Geller-Mcgrath D.E."/>
            <person name="Sieber C.M.K."/>
            <person name="Emerson J.B."/>
            <person name="Anantharaman K."/>
            <person name="Thomas B.C."/>
            <person name="Malmstrom R."/>
            <person name="Stieglmeier M."/>
            <person name="Klingl A."/>
            <person name="Woyke T."/>
            <person name="Ryan C.M."/>
            <person name="Banfield J.F."/>
        </authorList>
    </citation>
    <scope>NUCLEOTIDE SEQUENCE [LARGE SCALE GENOMIC DNA]</scope>
</reference>
<evidence type="ECO:0008006" key="3">
    <source>
        <dbReference type="Google" id="ProtNLM"/>
    </source>
</evidence>
<sequence>MRILYVGDKNYSDTLRDRLDQAVYKVDHLKGEMALMMEFGAPYVQETPNMVICEIHILGSQFRSYTDLVNFVRDSYPALPIILLDNSRSGVTLGSLGDDVWLFISDEIDSLVRHIRKVFAPKN</sequence>
<proteinExistence type="predicted"/>
<dbReference type="EMBL" id="PFBG01000031">
    <property type="protein sequence ID" value="PIR85733.1"/>
    <property type="molecule type" value="Genomic_DNA"/>
</dbReference>
<organism evidence="1 2">
    <name type="scientific">Candidatus Kaiserbacteria bacterium CG10_big_fil_rev_8_21_14_0_10_44_10</name>
    <dbReference type="NCBI Taxonomy" id="1974606"/>
    <lineage>
        <taxon>Bacteria</taxon>
        <taxon>Candidatus Kaiseribacteriota</taxon>
    </lineage>
</organism>
<dbReference type="AlphaFoldDB" id="A0A2H0UH47"/>
<dbReference type="Proteomes" id="UP000229612">
    <property type="component" value="Unassembled WGS sequence"/>
</dbReference>
<protein>
    <recommendedName>
        <fullName evidence="3">Response regulatory domain-containing protein</fullName>
    </recommendedName>
</protein>
<evidence type="ECO:0000313" key="1">
    <source>
        <dbReference type="EMBL" id="PIR85733.1"/>
    </source>
</evidence>
<name>A0A2H0UH47_9BACT</name>
<accession>A0A2H0UH47</accession>
<gene>
    <name evidence="1" type="ORF">COU14_02790</name>
</gene>